<dbReference type="Pfam" id="PF01578">
    <property type="entry name" value="Cytochrom_C_asm"/>
    <property type="match status" value="1"/>
</dbReference>
<feature type="transmembrane region" description="Helical" evidence="6">
    <location>
        <begin position="93"/>
        <end position="112"/>
    </location>
</feature>
<dbReference type="EMBL" id="BEHT01000007">
    <property type="protein sequence ID" value="GBC98220.1"/>
    <property type="molecule type" value="Genomic_DNA"/>
</dbReference>
<feature type="transmembrane region" description="Helical" evidence="6">
    <location>
        <begin position="39"/>
        <end position="63"/>
    </location>
</feature>
<feature type="transmembrane region" description="Helical" evidence="6">
    <location>
        <begin position="132"/>
        <end position="157"/>
    </location>
</feature>
<evidence type="ECO:0000259" key="7">
    <source>
        <dbReference type="Pfam" id="PF01578"/>
    </source>
</evidence>
<gene>
    <name evidence="8" type="primary">ccsA</name>
    <name evidence="8" type="ORF">HRbin17_00719</name>
</gene>
<keyword evidence="3" id="KW-0201">Cytochrome c-type biogenesis</keyword>
<evidence type="ECO:0000313" key="8">
    <source>
        <dbReference type="EMBL" id="GBC98220.1"/>
    </source>
</evidence>
<evidence type="ECO:0000256" key="6">
    <source>
        <dbReference type="SAM" id="Phobius"/>
    </source>
</evidence>
<name>A0A2H5XAK3_9BACT</name>
<evidence type="ECO:0000256" key="3">
    <source>
        <dbReference type="ARBA" id="ARBA00022748"/>
    </source>
</evidence>
<dbReference type="GO" id="GO:0020037">
    <property type="term" value="F:heme binding"/>
    <property type="evidence" value="ECO:0007669"/>
    <property type="project" value="InterPro"/>
</dbReference>
<evidence type="ECO:0000313" key="9">
    <source>
        <dbReference type="Proteomes" id="UP000236173"/>
    </source>
</evidence>
<sequence length="265" mass="29317">MQVVWALFGWSAAVGYLLATAAVLLTLWQPRRRLPFNPLSVCFVAAGCHGLFIAEGVVTGWLRLNTPEAVAAALSGLLVASALWLWQVRKMEVPAAFLLPLAAVLVTFSSVGKPMYLPAHLRRDMLLVHVSLLMAGYFALMLAFGAAIAHLLTLWSLKRKRPLSFLQKLPPLEATEHLASRWVLVGLPLLTLGMMVGVVWAKWEGRPAWTDPKVFASLLTWAIFAAYLHARWVKRWEAAALHWLIVIGFALLLVTFLTVQHTLAA</sequence>
<feature type="transmembrane region" description="Helical" evidence="6">
    <location>
        <begin position="69"/>
        <end position="86"/>
    </location>
</feature>
<protein>
    <submittedName>
        <fullName evidence="8">Cytochrome c biogenesis protein CcsA</fullName>
    </submittedName>
</protein>
<proteinExistence type="predicted"/>
<accession>A0A2H5XAK3</accession>
<dbReference type="InterPro" id="IPR045062">
    <property type="entry name" value="Cyt_c_biogenesis_CcsA/CcmC"/>
</dbReference>
<evidence type="ECO:0000256" key="2">
    <source>
        <dbReference type="ARBA" id="ARBA00022692"/>
    </source>
</evidence>
<dbReference type="PANTHER" id="PTHR30071">
    <property type="entry name" value="HEME EXPORTER PROTEIN C"/>
    <property type="match status" value="1"/>
</dbReference>
<dbReference type="AlphaFoldDB" id="A0A2H5XAK3"/>
<dbReference type="Proteomes" id="UP000236173">
    <property type="component" value="Unassembled WGS sequence"/>
</dbReference>
<comment type="caution">
    <text evidence="8">The sequence shown here is derived from an EMBL/GenBank/DDBJ whole genome shotgun (WGS) entry which is preliminary data.</text>
</comment>
<keyword evidence="5 6" id="KW-0472">Membrane</keyword>
<dbReference type="InterPro" id="IPR002541">
    <property type="entry name" value="Cyt_c_assembly"/>
</dbReference>
<keyword evidence="2 6" id="KW-0812">Transmembrane</keyword>
<feature type="transmembrane region" description="Helical" evidence="6">
    <location>
        <begin position="240"/>
        <end position="259"/>
    </location>
</feature>
<dbReference type="PANTHER" id="PTHR30071:SF1">
    <property type="entry name" value="CYTOCHROME B_B6 PROTEIN-RELATED"/>
    <property type="match status" value="1"/>
</dbReference>
<dbReference type="GO" id="GO:0017004">
    <property type="term" value="P:cytochrome complex assembly"/>
    <property type="evidence" value="ECO:0007669"/>
    <property type="project" value="UniProtKB-KW"/>
</dbReference>
<feature type="transmembrane region" description="Helical" evidence="6">
    <location>
        <begin position="6"/>
        <end position="27"/>
    </location>
</feature>
<feature type="domain" description="Cytochrome c assembly protein" evidence="7">
    <location>
        <begin position="76"/>
        <end position="260"/>
    </location>
</feature>
<dbReference type="GO" id="GO:0005886">
    <property type="term" value="C:plasma membrane"/>
    <property type="evidence" value="ECO:0007669"/>
    <property type="project" value="TreeGrafter"/>
</dbReference>
<feature type="transmembrane region" description="Helical" evidence="6">
    <location>
        <begin position="178"/>
        <end position="203"/>
    </location>
</feature>
<comment type="subcellular location">
    <subcellularLocation>
        <location evidence="1">Membrane</location>
        <topology evidence="1">Multi-pass membrane protein</topology>
    </subcellularLocation>
</comment>
<feature type="transmembrane region" description="Helical" evidence="6">
    <location>
        <begin position="215"/>
        <end position="233"/>
    </location>
</feature>
<reference evidence="9" key="1">
    <citation type="submission" date="2017-09" db="EMBL/GenBank/DDBJ databases">
        <title>Metaegenomics of thermophilic ammonia-oxidizing enrichment culture.</title>
        <authorList>
            <person name="Kato S."/>
            <person name="Suzuki K."/>
        </authorList>
    </citation>
    <scope>NUCLEOTIDE SEQUENCE [LARGE SCALE GENOMIC DNA]</scope>
</reference>
<evidence type="ECO:0000256" key="1">
    <source>
        <dbReference type="ARBA" id="ARBA00004141"/>
    </source>
</evidence>
<evidence type="ECO:0000256" key="5">
    <source>
        <dbReference type="ARBA" id="ARBA00023136"/>
    </source>
</evidence>
<evidence type="ECO:0000256" key="4">
    <source>
        <dbReference type="ARBA" id="ARBA00022989"/>
    </source>
</evidence>
<keyword evidence="4 6" id="KW-1133">Transmembrane helix</keyword>
<organism evidence="8 9">
    <name type="scientific">Candidatus Fervidibacter japonicus</name>
    <dbReference type="NCBI Taxonomy" id="2035412"/>
    <lineage>
        <taxon>Bacteria</taxon>
        <taxon>Candidatus Fervidibacterota</taxon>
        <taxon>Candidatus Fervidibacter</taxon>
    </lineage>
</organism>